<dbReference type="Gene3D" id="2.10.70.10">
    <property type="entry name" value="Complement Module, domain 1"/>
    <property type="match status" value="1"/>
</dbReference>
<sequence>CASPLAPENGEISVTGLQVGGVAYFSCLIGYQLQGPSSLTCRNATTPYWSGREP</sequence>
<feature type="non-terminal residue" evidence="4">
    <location>
        <position position="54"/>
    </location>
</feature>
<name>A0ABD0Q9J8_CIRMR</name>
<dbReference type="Proteomes" id="UP001529510">
    <property type="component" value="Unassembled WGS sequence"/>
</dbReference>
<dbReference type="InterPro" id="IPR000436">
    <property type="entry name" value="Sushi_SCR_CCP_dom"/>
</dbReference>
<dbReference type="SUPFAM" id="SSF57535">
    <property type="entry name" value="Complement control module/SCR domain"/>
    <property type="match status" value="1"/>
</dbReference>
<dbReference type="AlphaFoldDB" id="A0ABD0Q9J8"/>
<feature type="domain" description="Sushi" evidence="3">
    <location>
        <begin position="1"/>
        <end position="54"/>
    </location>
</feature>
<dbReference type="EMBL" id="JAMKFB020000010">
    <property type="protein sequence ID" value="KAL0182929.1"/>
    <property type="molecule type" value="Genomic_DNA"/>
</dbReference>
<evidence type="ECO:0000259" key="3">
    <source>
        <dbReference type="PROSITE" id="PS50923"/>
    </source>
</evidence>
<evidence type="ECO:0000256" key="2">
    <source>
        <dbReference type="PROSITE-ProRule" id="PRU00302"/>
    </source>
</evidence>
<evidence type="ECO:0000313" key="4">
    <source>
        <dbReference type="EMBL" id="KAL0182929.1"/>
    </source>
</evidence>
<organism evidence="4 5">
    <name type="scientific">Cirrhinus mrigala</name>
    <name type="common">Mrigala</name>
    <dbReference type="NCBI Taxonomy" id="683832"/>
    <lineage>
        <taxon>Eukaryota</taxon>
        <taxon>Metazoa</taxon>
        <taxon>Chordata</taxon>
        <taxon>Craniata</taxon>
        <taxon>Vertebrata</taxon>
        <taxon>Euteleostomi</taxon>
        <taxon>Actinopterygii</taxon>
        <taxon>Neopterygii</taxon>
        <taxon>Teleostei</taxon>
        <taxon>Ostariophysi</taxon>
        <taxon>Cypriniformes</taxon>
        <taxon>Cyprinidae</taxon>
        <taxon>Labeoninae</taxon>
        <taxon>Labeonini</taxon>
        <taxon>Cirrhinus</taxon>
    </lineage>
</organism>
<dbReference type="InterPro" id="IPR035976">
    <property type="entry name" value="Sushi/SCR/CCP_sf"/>
</dbReference>
<dbReference type="SMART" id="SM00032">
    <property type="entry name" value="CCP"/>
    <property type="match status" value="1"/>
</dbReference>
<evidence type="ECO:0000313" key="5">
    <source>
        <dbReference type="Proteomes" id="UP001529510"/>
    </source>
</evidence>
<feature type="non-terminal residue" evidence="4">
    <location>
        <position position="1"/>
    </location>
</feature>
<proteinExistence type="predicted"/>
<comment type="caution">
    <text evidence="2">Lacks conserved residue(s) required for the propagation of feature annotation.</text>
</comment>
<protein>
    <recommendedName>
        <fullName evidence="3">Sushi domain-containing protein</fullName>
    </recommendedName>
</protein>
<dbReference type="PROSITE" id="PS50923">
    <property type="entry name" value="SUSHI"/>
    <property type="match status" value="1"/>
</dbReference>
<accession>A0ABD0Q9J8</accession>
<comment type="caution">
    <text evidence="4">The sequence shown here is derived from an EMBL/GenBank/DDBJ whole genome shotgun (WGS) entry which is preliminary data.</text>
</comment>
<evidence type="ECO:0000256" key="1">
    <source>
        <dbReference type="ARBA" id="ARBA00023157"/>
    </source>
</evidence>
<keyword evidence="2" id="KW-0768">Sushi</keyword>
<dbReference type="Pfam" id="PF00084">
    <property type="entry name" value="Sushi"/>
    <property type="match status" value="1"/>
</dbReference>
<dbReference type="CDD" id="cd00033">
    <property type="entry name" value="CCP"/>
    <property type="match status" value="1"/>
</dbReference>
<gene>
    <name evidence="4" type="ORF">M9458_022304</name>
</gene>
<reference evidence="4 5" key="1">
    <citation type="submission" date="2024-05" db="EMBL/GenBank/DDBJ databases">
        <title>Genome sequencing and assembly of Indian major carp, Cirrhinus mrigala (Hamilton, 1822).</title>
        <authorList>
            <person name="Mohindra V."/>
            <person name="Chowdhury L.M."/>
            <person name="Lal K."/>
            <person name="Jena J.K."/>
        </authorList>
    </citation>
    <scope>NUCLEOTIDE SEQUENCE [LARGE SCALE GENOMIC DNA]</scope>
    <source>
        <strain evidence="4">CM1030</strain>
        <tissue evidence="4">Blood</tissue>
    </source>
</reference>
<keyword evidence="1" id="KW-1015">Disulfide bond</keyword>
<keyword evidence="5" id="KW-1185">Reference proteome</keyword>